<accession>A0A0N4TFZ1</accession>
<dbReference type="Proteomes" id="UP000278627">
    <property type="component" value="Unassembled WGS sequence"/>
</dbReference>
<keyword evidence="2" id="KW-1185">Reference proteome</keyword>
<organism evidence="3">
    <name type="scientific">Brugia pahangi</name>
    <name type="common">Filarial nematode worm</name>
    <dbReference type="NCBI Taxonomy" id="6280"/>
    <lineage>
        <taxon>Eukaryota</taxon>
        <taxon>Metazoa</taxon>
        <taxon>Ecdysozoa</taxon>
        <taxon>Nematoda</taxon>
        <taxon>Chromadorea</taxon>
        <taxon>Rhabditida</taxon>
        <taxon>Spirurina</taxon>
        <taxon>Spiruromorpha</taxon>
        <taxon>Filarioidea</taxon>
        <taxon>Onchocercidae</taxon>
        <taxon>Brugia</taxon>
    </lineage>
</organism>
<dbReference type="AlphaFoldDB" id="A0A0N4TFZ1"/>
<name>A0A0N4TFZ1_BRUPA</name>
<evidence type="ECO:0000313" key="3">
    <source>
        <dbReference type="WBParaSite" id="BPAG_0000712901-mRNA-1"/>
    </source>
</evidence>
<dbReference type="EMBL" id="UZAD01007487">
    <property type="protein sequence ID" value="VDN88276.1"/>
    <property type="molecule type" value="Genomic_DNA"/>
</dbReference>
<gene>
    <name evidence="1" type="ORF">BPAG_LOCUS7090</name>
</gene>
<reference evidence="1 2" key="2">
    <citation type="submission" date="2018-11" db="EMBL/GenBank/DDBJ databases">
        <authorList>
            <consortium name="Pathogen Informatics"/>
        </authorList>
    </citation>
    <scope>NUCLEOTIDE SEQUENCE [LARGE SCALE GENOMIC DNA]</scope>
</reference>
<proteinExistence type="predicted"/>
<evidence type="ECO:0000313" key="2">
    <source>
        <dbReference type="Proteomes" id="UP000278627"/>
    </source>
</evidence>
<sequence length="47" mass="5360">MRRLRDDLNSRLDDGKSEDEAAMVSGAVMVMKCQSEKYVRKAGQQKK</sequence>
<protein>
    <submittedName>
        <fullName evidence="3">Transcriptional regulator</fullName>
    </submittedName>
</protein>
<evidence type="ECO:0000313" key="1">
    <source>
        <dbReference type="EMBL" id="VDN88276.1"/>
    </source>
</evidence>
<dbReference type="WBParaSite" id="BPAG_0000712901-mRNA-1">
    <property type="protein sequence ID" value="BPAG_0000712901-mRNA-1"/>
    <property type="gene ID" value="BPAG_0000712901"/>
</dbReference>
<reference evidence="3" key="1">
    <citation type="submission" date="2017-02" db="UniProtKB">
        <authorList>
            <consortium name="WormBaseParasite"/>
        </authorList>
    </citation>
    <scope>IDENTIFICATION</scope>
</reference>